<evidence type="ECO:0000259" key="1">
    <source>
        <dbReference type="Pfam" id="PF12705"/>
    </source>
</evidence>
<name>A0A916QX81_9RHOB</name>
<reference evidence="2" key="1">
    <citation type="journal article" date="2014" name="Int. J. Syst. Evol. Microbiol.">
        <title>Complete genome sequence of Corynebacterium casei LMG S-19264T (=DSM 44701T), isolated from a smear-ripened cheese.</title>
        <authorList>
            <consortium name="US DOE Joint Genome Institute (JGI-PGF)"/>
            <person name="Walter F."/>
            <person name="Albersmeier A."/>
            <person name="Kalinowski J."/>
            <person name="Ruckert C."/>
        </authorList>
    </citation>
    <scope>NUCLEOTIDE SEQUENCE</scope>
    <source>
        <strain evidence="2">CGMCC 1.15880</strain>
    </source>
</reference>
<dbReference type="InterPro" id="IPR014153">
    <property type="entry name" value="Ds_break_AddB"/>
</dbReference>
<keyword evidence="3" id="KW-1185">Reference proteome</keyword>
<accession>A0A916QX81</accession>
<dbReference type="RefSeq" id="WP_188673827.1">
    <property type="nucleotide sequence ID" value="NZ_BMKA01000002.1"/>
</dbReference>
<organism evidence="2 3">
    <name type="scientific">Neptunicoccus cionae</name>
    <dbReference type="NCBI Taxonomy" id="2035344"/>
    <lineage>
        <taxon>Bacteria</taxon>
        <taxon>Pseudomonadati</taxon>
        <taxon>Pseudomonadota</taxon>
        <taxon>Alphaproteobacteria</taxon>
        <taxon>Rhodobacterales</taxon>
        <taxon>Paracoccaceae</taxon>
        <taxon>Neptunicoccus</taxon>
    </lineage>
</organism>
<dbReference type="Pfam" id="PF12705">
    <property type="entry name" value="PDDEXK_1"/>
    <property type="match status" value="1"/>
</dbReference>
<reference evidence="2" key="2">
    <citation type="submission" date="2020-09" db="EMBL/GenBank/DDBJ databases">
        <authorList>
            <person name="Sun Q."/>
            <person name="Zhou Y."/>
        </authorList>
    </citation>
    <scope>NUCLEOTIDE SEQUENCE</scope>
    <source>
        <strain evidence="2">CGMCC 1.15880</strain>
    </source>
</reference>
<gene>
    <name evidence="2" type="ORF">GCM10011498_18820</name>
</gene>
<evidence type="ECO:0000313" key="2">
    <source>
        <dbReference type="EMBL" id="GGA18380.1"/>
    </source>
</evidence>
<feature type="domain" description="PD-(D/E)XK endonuclease-like" evidence="1">
    <location>
        <begin position="712"/>
        <end position="943"/>
    </location>
</feature>
<dbReference type="EMBL" id="BMKA01000002">
    <property type="protein sequence ID" value="GGA18380.1"/>
    <property type="molecule type" value="Genomic_DNA"/>
</dbReference>
<protein>
    <submittedName>
        <fullName evidence="2">Double-strand break repair protein AddB</fullName>
    </submittedName>
</protein>
<dbReference type="Gene3D" id="3.90.320.10">
    <property type="match status" value="1"/>
</dbReference>
<dbReference type="InterPro" id="IPR011604">
    <property type="entry name" value="PDDEXK-like_dom_sf"/>
</dbReference>
<dbReference type="InterPro" id="IPR027417">
    <property type="entry name" value="P-loop_NTPase"/>
</dbReference>
<dbReference type="AlphaFoldDB" id="A0A916QX81"/>
<evidence type="ECO:0000313" key="3">
    <source>
        <dbReference type="Proteomes" id="UP000628017"/>
    </source>
</evidence>
<dbReference type="InterPro" id="IPR038726">
    <property type="entry name" value="PDDEXK_AddAB-type"/>
</dbReference>
<sequence length="988" mass="108630">MFEPTSQPRVFAVPIGCDFSRSFIAGLQARLAGHGPEVLGRTEIFVNTQRMARRLKELLTEDGALLLPKIRVLTDIANHPDLPVVLPEPVSKLRRQLTLAQLVGRLLAADGSIAPQSAKFDLAQSLAAVLDEMQGEGVPMSALAEISVEDQSGHWQRSLDFLNILAQHWDSDNPTDPQDRQRAAALAFTAKWADTPPEHPVIAIGSTGSRAETALFMRAVAALPQGAVVLPGLDRALSVENWDALGGEFVSLDNPQSALAYFCRQAGVALEDIADWSDHTPANPERNALVSLALRPAPFTDQWLDEGPKLLPALDKAIEGWTLIEAETPKEESMALALRLRAALEQGKRAVLITPDRTLTRRVSAVLQRWNILPDDSAGRPLHLTPPGIFLRLVANCMGQRLTPLDLIALLKHPLTDSGVREGDSRRFAREYEKQKLRGGAPFIDFDGLRDWADKDTKNPARRVWADWIVRCLAPLETMAEGDLPAMLELHLATAEALAAGPSQESEHELWKMETGEKATQVFNTLAKDADAAGPLSIADYRALFSNVLGSETAREARASHPMVAIWGTLEARVETADLVILGGMNDPVWPGVESPDPWLNRAMRKQIGLPPPERLIGLSAHDFQQGCGAAELVLSHSLRDGDAPTVASRWIVRILNLMNGLGDTGKAAVKTLTENGQHWIDLARQMDRPATTVPPAPRPAPMPPAGKRLKQLSVTQVERLIRDPYAVYAQKILQLKRLDPLGREPDALIRGIALHKVVEVFVHRYPDSLPDDARKALLDVAEEVLRDKVPWPAMQRIWLARLARISGWFVAQEAERRLRGGSTAQEIEGAREIESLDFKLVAKADRIDTDEAGNFLIYDYKSGSPPTKAQTDFFNKQLQLEAAIAATGGFEKIGQGMPVALEYIGLSGAAQDTKGKTLSLDVTPAEIDAVWQEFVELVQSYQSTEKGFPARTRMQQMSFAYEFDHLARKGEWEESDAPVEIPVGRND</sequence>
<comment type="caution">
    <text evidence="2">The sequence shown here is derived from an EMBL/GenBank/DDBJ whole genome shotgun (WGS) entry which is preliminary data.</text>
</comment>
<proteinExistence type="predicted"/>
<dbReference type="SUPFAM" id="SSF52540">
    <property type="entry name" value="P-loop containing nucleoside triphosphate hydrolases"/>
    <property type="match status" value="1"/>
</dbReference>
<dbReference type="Proteomes" id="UP000628017">
    <property type="component" value="Unassembled WGS sequence"/>
</dbReference>
<dbReference type="NCBIfam" id="TIGR02786">
    <property type="entry name" value="addB_alphas"/>
    <property type="match status" value="1"/>
</dbReference>